<feature type="compositionally biased region" description="Basic and acidic residues" evidence="1">
    <location>
        <begin position="40"/>
        <end position="60"/>
    </location>
</feature>
<accession>A0A445AGQ6</accession>
<name>A0A445AGQ6_ARAHY</name>
<gene>
    <name evidence="2" type="ORF">Ahy_B02g059437</name>
</gene>
<evidence type="ECO:0000313" key="3">
    <source>
        <dbReference type="Proteomes" id="UP000289738"/>
    </source>
</evidence>
<proteinExistence type="predicted"/>
<keyword evidence="3" id="KW-1185">Reference proteome</keyword>
<dbReference type="EMBL" id="SDMP01000012">
    <property type="protein sequence ID" value="RYR25617.1"/>
    <property type="molecule type" value="Genomic_DNA"/>
</dbReference>
<dbReference type="Proteomes" id="UP000289738">
    <property type="component" value="Chromosome B02"/>
</dbReference>
<sequence>MADNGAMAATGEGGLIWSATCTRGSGPSLGVRDLVLCESGRSHERKGEGSEPLGGEERGAKSGGSDAGTLPSVECGLVVNQLDGGPRPVGVGVGRQADVLCCRGEGNESSEGGRIVMRTGKGRGLDEPWVMMECCEAASFPRNSAVSASPLTIAPSRRRRIPVHLQPAGRPFPYLCLTV</sequence>
<comment type="caution">
    <text evidence="2">The sequence shown here is derived from an EMBL/GenBank/DDBJ whole genome shotgun (WGS) entry which is preliminary data.</text>
</comment>
<protein>
    <submittedName>
        <fullName evidence="2">Uncharacterized protein</fullName>
    </submittedName>
</protein>
<organism evidence="2 3">
    <name type="scientific">Arachis hypogaea</name>
    <name type="common">Peanut</name>
    <dbReference type="NCBI Taxonomy" id="3818"/>
    <lineage>
        <taxon>Eukaryota</taxon>
        <taxon>Viridiplantae</taxon>
        <taxon>Streptophyta</taxon>
        <taxon>Embryophyta</taxon>
        <taxon>Tracheophyta</taxon>
        <taxon>Spermatophyta</taxon>
        <taxon>Magnoliopsida</taxon>
        <taxon>eudicotyledons</taxon>
        <taxon>Gunneridae</taxon>
        <taxon>Pentapetalae</taxon>
        <taxon>rosids</taxon>
        <taxon>fabids</taxon>
        <taxon>Fabales</taxon>
        <taxon>Fabaceae</taxon>
        <taxon>Papilionoideae</taxon>
        <taxon>50 kb inversion clade</taxon>
        <taxon>dalbergioids sensu lato</taxon>
        <taxon>Dalbergieae</taxon>
        <taxon>Pterocarpus clade</taxon>
        <taxon>Arachis</taxon>
    </lineage>
</organism>
<dbReference type="AlphaFoldDB" id="A0A445AGQ6"/>
<evidence type="ECO:0000256" key="1">
    <source>
        <dbReference type="SAM" id="MobiDB-lite"/>
    </source>
</evidence>
<reference evidence="2 3" key="1">
    <citation type="submission" date="2019-01" db="EMBL/GenBank/DDBJ databases">
        <title>Sequencing of cultivated peanut Arachis hypogaea provides insights into genome evolution and oil improvement.</title>
        <authorList>
            <person name="Chen X."/>
        </authorList>
    </citation>
    <scope>NUCLEOTIDE SEQUENCE [LARGE SCALE GENOMIC DNA]</scope>
    <source>
        <strain evidence="3">cv. Fuhuasheng</strain>
        <tissue evidence="2">Leaves</tissue>
    </source>
</reference>
<feature type="region of interest" description="Disordered" evidence="1">
    <location>
        <begin position="40"/>
        <end position="69"/>
    </location>
</feature>
<evidence type="ECO:0000313" key="2">
    <source>
        <dbReference type="EMBL" id="RYR25617.1"/>
    </source>
</evidence>